<keyword evidence="1" id="KW-1133">Transmembrane helix</keyword>
<feature type="transmembrane region" description="Helical" evidence="1">
    <location>
        <begin position="117"/>
        <end position="136"/>
    </location>
</feature>
<feature type="transmembrane region" description="Helical" evidence="1">
    <location>
        <begin position="93"/>
        <end position="111"/>
    </location>
</feature>
<dbReference type="Proteomes" id="UP000184047">
    <property type="component" value="Unassembled WGS sequence"/>
</dbReference>
<feature type="transmembrane region" description="Helical" evidence="1">
    <location>
        <begin position="35"/>
        <end position="54"/>
    </location>
</feature>
<evidence type="ECO:0000256" key="1">
    <source>
        <dbReference type="SAM" id="Phobius"/>
    </source>
</evidence>
<keyword evidence="1" id="KW-0812">Transmembrane</keyword>
<gene>
    <name evidence="2" type="ORF">SAMN05421866_1475</name>
</gene>
<dbReference type="RefSeq" id="WP_073061467.1">
    <property type="nucleotide sequence ID" value="NZ_FQWT01000002.1"/>
</dbReference>
<keyword evidence="3" id="KW-1185">Reference proteome</keyword>
<dbReference type="AlphaFoldDB" id="A0A1M5NJQ9"/>
<organism evidence="2 3">
    <name type="scientific">Chryseobacterium oranimense</name>
    <dbReference type="NCBI Taxonomy" id="421058"/>
    <lineage>
        <taxon>Bacteria</taxon>
        <taxon>Pseudomonadati</taxon>
        <taxon>Bacteroidota</taxon>
        <taxon>Flavobacteriia</taxon>
        <taxon>Flavobacteriales</taxon>
        <taxon>Weeksellaceae</taxon>
        <taxon>Chryseobacterium group</taxon>
        <taxon>Chryseobacterium</taxon>
    </lineage>
</organism>
<dbReference type="OrthoDB" id="1349006at2"/>
<evidence type="ECO:0000313" key="2">
    <source>
        <dbReference type="EMBL" id="SHG89732.1"/>
    </source>
</evidence>
<reference evidence="3" key="1">
    <citation type="submission" date="2016-11" db="EMBL/GenBank/DDBJ databases">
        <authorList>
            <person name="Varghese N."/>
            <person name="Submissions S."/>
        </authorList>
    </citation>
    <scope>NUCLEOTIDE SEQUENCE [LARGE SCALE GENOMIC DNA]</scope>
    <source>
        <strain evidence="3">DSM 19055</strain>
    </source>
</reference>
<feature type="transmembrane region" description="Helical" evidence="1">
    <location>
        <begin position="12"/>
        <end position="28"/>
    </location>
</feature>
<name>A0A1M5NJQ9_9FLAO</name>
<feature type="transmembrane region" description="Helical" evidence="1">
    <location>
        <begin position="188"/>
        <end position="210"/>
    </location>
</feature>
<sequence length="218" mass="26246">MTDFQNILQQSLIWAEGLAAIISIIYFNSSKERHWKYFSLYLILMFLCEVIGRWGHLFIEYDKPKFYNYFVIPVEFLFFYWLYASKSLGKPKLFYLLSLLYLLSFLPSESFFTSKKIIFSFNYTFGCLMLMVLVIMEYYKQINSSDILNFSRNKMFYINLGVTLFYIGTLPFWTFFTLIKNYREIYNVYFSYFLISGIIMYLLFSISFIWGKQSSSQP</sequence>
<keyword evidence="1" id="KW-0472">Membrane</keyword>
<dbReference type="EMBL" id="FQWT01000002">
    <property type="protein sequence ID" value="SHG89732.1"/>
    <property type="molecule type" value="Genomic_DNA"/>
</dbReference>
<evidence type="ECO:0008006" key="4">
    <source>
        <dbReference type="Google" id="ProtNLM"/>
    </source>
</evidence>
<protein>
    <recommendedName>
        <fullName evidence="4">Histidine kinase N-terminal 7TM region domain-containing protein</fullName>
    </recommendedName>
</protein>
<accession>A0A1M5NJQ9</accession>
<evidence type="ECO:0000313" key="3">
    <source>
        <dbReference type="Proteomes" id="UP000184047"/>
    </source>
</evidence>
<feature type="transmembrane region" description="Helical" evidence="1">
    <location>
        <begin position="156"/>
        <end position="176"/>
    </location>
</feature>
<proteinExistence type="predicted"/>
<feature type="transmembrane region" description="Helical" evidence="1">
    <location>
        <begin position="66"/>
        <end position="84"/>
    </location>
</feature>
<dbReference type="STRING" id="421058.SAMN05421866_1475"/>